<evidence type="ECO:0000313" key="2">
    <source>
        <dbReference type="Proteomes" id="UP000649328"/>
    </source>
</evidence>
<dbReference type="OrthoDB" id="10281964at2759"/>
<dbReference type="EMBL" id="JACBPP010000010">
    <property type="protein sequence ID" value="KAF7999139.1"/>
    <property type="molecule type" value="Genomic_DNA"/>
</dbReference>
<evidence type="ECO:0000313" key="1">
    <source>
        <dbReference type="EMBL" id="KAF7999139.1"/>
    </source>
</evidence>
<accession>A0A8H7GKK5</accession>
<proteinExistence type="predicted"/>
<gene>
    <name evidence="1" type="ORF">HF325_006671</name>
</gene>
<dbReference type="Proteomes" id="UP000649328">
    <property type="component" value="Unassembled WGS sequence"/>
</dbReference>
<sequence length="123" mass="14178">MLKDQLADINFAAHTQTLSSEKSAQLKFAKHLFQVMEDASIEYAKSLTMNSQNSADPVAYKLIVLNIRALVLHDMYGKPDLQMRDYEKKVHELSLDIYDMRLSFENHITEAEITIESLVKQME</sequence>
<comment type="caution">
    <text evidence="1">The sequence shown here is derived from an EMBL/GenBank/DDBJ whole genome shotgun (WGS) entry which is preliminary data.</text>
</comment>
<reference evidence="1" key="1">
    <citation type="submission" date="2020-10" db="EMBL/GenBank/DDBJ databases">
        <title>The Whole-Genome Sequence of Metschnikowia persimmonesis, a Novel Endophytic Yeast Species Isolated from Medicinal Plant Diospyros kaki Thumb.</title>
        <authorList>
            <person name="Rahmat E."/>
            <person name="Kang Y."/>
        </authorList>
    </citation>
    <scope>NUCLEOTIDE SEQUENCE</scope>
    <source>
        <strain evidence="1">KIOM G15050</strain>
    </source>
</reference>
<name>A0A8H7GKK5_9ASCO</name>
<protein>
    <submittedName>
        <fullName evidence="1">Uncharacterized protein</fullName>
    </submittedName>
</protein>
<keyword evidence="2" id="KW-1185">Reference proteome</keyword>
<organism evidence="1 2">
    <name type="scientific">Metschnikowia pulcherrima</name>
    <dbReference type="NCBI Taxonomy" id="27326"/>
    <lineage>
        <taxon>Eukaryota</taxon>
        <taxon>Fungi</taxon>
        <taxon>Dikarya</taxon>
        <taxon>Ascomycota</taxon>
        <taxon>Saccharomycotina</taxon>
        <taxon>Pichiomycetes</taxon>
        <taxon>Metschnikowiaceae</taxon>
        <taxon>Metschnikowia</taxon>
    </lineage>
</organism>
<dbReference type="AlphaFoldDB" id="A0A8H7GKK5"/>